<dbReference type="GO" id="GO:0006508">
    <property type="term" value="P:proteolysis"/>
    <property type="evidence" value="ECO:0007669"/>
    <property type="project" value="InterPro"/>
</dbReference>
<dbReference type="SUPFAM" id="SSF50494">
    <property type="entry name" value="Trypsin-like serine proteases"/>
    <property type="match status" value="1"/>
</dbReference>
<dbReference type="InterPro" id="IPR001254">
    <property type="entry name" value="Trypsin_dom"/>
</dbReference>
<dbReference type="GO" id="GO:0004252">
    <property type="term" value="F:serine-type endopeptidase activity"/>
    <property type="evidence" value="ECO:0007669"/>
    <property type="project" value="InterPro"/>
</dbReference>
<dbReference type="EMBL" id="VIOG01000006">
    <property type="protein sequence ID" value="MTD91517.1"/>
    <property type="molecule type" value="Genomic_DNA"/>
</dbReference>
<evidence type="ECO:0000313" key="2">
    <source>
        <dbReference type="EMBL" id="MTD91517.1"/>
    </source>
</evidence>
<dbReference type="AlphaFoldDB" id="A0A6I3KBZ4"/>
<dbReference type="Gene3D" id="2.40.10.10">
    <property type="entry name" value="Trypsin-like serine proteases"/>
    <property type="match status" value="1"/>
</dbReference>
<organism evidence="2 3">
    <name type="scientific">Corynebacterium aurimucosum</name>
    <dbReference type="NCBI Taxonomy" id="169292"/>
    <lineage>
        <taxon>Bacteria</taxon>
        <taxon>Bacillati</taxon>
        <taxon>Actinomycetota</taxon>
        <taxon>Actinomycetes</taxon>
        <taxon>Mycobacteriales</taxon>
        <taxon>Corynebacteriaceae</taxon>
        <taxon>Corynebacterium</taxon>
    </lineage>
</organism>
<dbReference type="Pfam" id="PF00089">
    <property type="entry name" value="Trypsin"/>
    <property type="match status" value="1"/>
</dbReference>
<dbReference type="InterPro" id="IPR009003">
    <property type="entry name" value="Peptidase_S1_PA"/>
</dbReference>
<reference evidence="2 3" key="1">
    <citation type="submission" date="2019-07" db="EMBL/GenBank/DDBJ databases">
        <title>Draft genome of C. aurimucosum strain 332.</title>
        <authorList>
            <person name="Pacheco L.G.C."/>
            <person name="Aguiar E.R.G.R."/>
            <person name="Barberis C.M."/>
            <person name="Almuzara M.N."/>
            <person name="Traglia G.M."/>
            <person name="Santos C.S."/>
            <person name="Vay C.A."/>
            <person name="Rocha D.J.P.G."/>
        </authorList>
    </citation>
    <scope>NUCLEOTIDE SEQUENCE [LARGE SCALE GENOMIC DNA]</scope>
    <source>
        <strain evidence="2 3">332</strain>
    </source>
</reference>
<dbReference type="InterPro" id="IPR043504">
    <property type="entry name" value="Peptidase_S1_PA_chymotrypsin"/>
</dbReference>
<evidence type="ECO:0000313" key="3">
    <source>
        <dbReference type="Proteomes" id="UP000432568"/>
    </source>
</evidence>
<protein>
    <submittedName>
        <fullName evidence="2">Trypsin-like peptidase domain-containing protein</fullName>
    </submittedName>
</protein>
<accession>A0A6I3KBZ4</accession>
<feature type="domain" description="Peptidase S1" evidence="1">
    <location>
        <begin position="26"/>
        <end position="186"/>
    </location>
</feature>
<comment type="caution">
    <text evidence="2">The sequence shown here is derived from an EMBL/GenBank/DDBJ whole genome shotgun (WGS) entry which is preliminary data.</text>
</comment>
<name>A0A6I3KBZ4_9CORY</name>
<proteinExistence type="predicted"/>
<sequence length="227" mass="24503">MPVLQSSDTNPVNDNRIASYFSVSPVSEQERRTCTASNIADNLWLVARHCSPKAGDRLRQYDGDEATVKRVHFMSDVDDLALVRVGSGIDAKAFDLPTSSVEKGDALTLIGYGANHEYSSIAKLKVEGFIESYPPEIGIPFHDLAIAVTTTPSRTCEGDSGSPAYTNNTIYATHTAAASNQECTNGKGNMTWLTVLNSKRVAWIKSVCRDEPAADSGRPSQATETSL</sequence>
<evidence type="ECO:0000259" key="1">
    <source>
        <dbReference type="Pfam" id="PF00089"/>
    </source>
</evidence>
<dbReference type="Proteomes" id="UP000432568">
    <property type="component" value="Unassembled WGS sequence"/>
</dbReference>
<gene>
    <name evidence="2" type="ORF">FME68_06450</name>
</gene>